<name>A0A0G4GGI5_VITBC</name>
<dbReference type="Proteomes" id="UP000041254">
    <property type="component" value="Unassembled WGS sequence"/>
</dbReference>
<proteinExistence type="predicted"/>
<reference evidence="2 3" key="1">
    <citation type="submission" date="2014-11" db="EMBL/GenBank/DDBJ databases">
        <authorList>
            <person name="Zhu J."/>
            <person name="Qi W."/>
            <person name="Song R."/>
        </authorList>
    </citation>
    <scope>NUCLEOTIDE SEQUENCE [LARGE SCALE GENOMIC DNA]</scope>
</reference>
<keyword evidence="3" id="KW-1185">Reference proteome</keyword>
<dbReference type="EMBL" id="CDMY01000657">
    <property type="protein sequence ID" value="CEM28751.1"/>
    <property type="molecule type" value="Genomic_DNA"/>
</dbReference>
<evidence type="ECO:0000256" key="1">
    <source>
        <dbReference type="SAM" id="MobiDB-lite"/>
    </source>
</evidence>
<evidence type="ECO:0000313" key="2">
    <source>
        <dbReference type="EMBL" id="CEM28751.1"/>
    </source>
</evidence>
<dbReference type="AlphaFoldDB" id="A0A0G4GGI5"/>
<dbReference type="InParanoid" id="A0A0G4GGI5"/>
<feature type="region of interest" description="Disordered" evidence="1">
    <location>
        <begin position="1"/>
        <end position="111"/>
    </location>
</feature>
<feature type="compositionally biased region" description="Polar residues" evidence="1">
    <location>
        <begin position="82"/>
        <end position="99"/>
    </location>
</feature>
<dbReference type="VEuPathDB" id="CryptoDB:Vbra_17801"/>
<feature type="compositionally biased region" description="Basic and acidic residues" evidence="1">
    <location>
        <begin position="19"/>
        <end position="49"/>
    </location>
</feature>
<sequence length="249" mass="27192">MPNFDATRAPSHSSSPKGKGGDSEEFEGRELAKTADRLMQIREGMKIGSDDATASGVEVEEESEGPVLPLQTLLDGLERQSRVSPSAATCSSAVPSAHNTVGDGDVPSLNDSEIRKNVRTLRRVRRQLECDAQGRSLQEGLSDPHYEVDAVDGDVAELKRVPGKSGGVRQNQVFLLSIDERVYGRLSYLFGGLVQSLPPQNIHALAARLNLPACRLKCRSKSPFVVDATPKGSRAKHRDLYNIRRRHAR</sequence>
<protein>
    <submittedName>
        <fullName evidence="2">Uncharacterized protein</fullName>
    </submittedName>
</protein>
<gene>
    <name evidence="2" type="ORF">Vbra_17801</name>
</gene>
<accession>A0A0G4GGI5</accession>
<evidence type="ECO:0000313" key="3">
    <source>
        <dbReference type="Proteomes" id="UP000041254"/>
    </source>
</evidence>
<organism evidence="2 3">
    <name type="scientific">Vitrella brassicaformis (strain CCMP3155)</name>
    <dbReference type="NCBI Taxonomy" id="1169540"/>
    <lineage>
        <taxon>Eukaryota</taxon>
        <taxon>Sar</taxon>
        <taxon>Alveolata</taxon>
        <taxon>Colpodellida</taxon>
        <taxon>Vitrellaceae</taxon>
        <taxon>Vitrella</taxon>
    </lineage>
</organism>